<reference evidence="6" key="2">
    <citation type="submission" date="2023-07" db="EMBL/GenBank/DDBJ databases">
        <authorList>
            <person name="Yang W."/>
            <person name="Chen J."/>
            <person name="Ji P."/>
            <person name="Hu F."/>
        </authorList>
    </citation>
    <scope>NUCLEOTIDE SEQUENCE</scope>
    <source>
        <strain evidence="6">CRE-138-0111</strain>
    </source>
</reference>
<keyword evidence="8" id="KW-1185">Reference proteome</keyword>
<comment type="caution">
    <text evidence="5">The sequence shown here is derived from an EMBL/GenBank/DDBJ whole genome shotgun (WGS) entry which is preliminary data.</text>
</comment>
<keyword evidence="1" id="KW-0805">Transcription regulation</keyword>
<dbReference type="SUPFAM" id="SSF46785">
    <property type="entry name" value="Winged helix' DNA-binding domain"/>
    <property type="match status" value="1"/>
</dbReference>
<evidence type="ECO:0000256" key="2">
    <source>
        <dbReference type="ARBA" id="ARBA00023125"/>
    </source>
</evidence>
<evidence type="ECO:0000313" key="8">
    <source>
        <dbReference type="Proteomes" id="UP001176478"/>
    </source>
</evidence>
<dbReference type="EMBL" id="JARRYG010000001">
    <property type="protein sequence ID" value="MDG4694790.1"/>
    <property type="molecule type" value="Genomic_DNA"/>
</dbReference>
<keyword evidence="3" id="KW-0804">Transcription</keyword>
<evidence type="ECO:0000259" key="4">
    <source>
        <dbReference type="PROSITE" id="PS50949"/>
    </source>
</evidence>
<evidence type="ECO:0000313" key="7">
    <source>
        <dbReference type="Proteomes" id="UP001156701"/>
    </source>
</evidence>
<organism evidence="5 7">
    <name type="scientific">Providencia huashanensis</name>
    <dbReference type="NCBI Taxonomy" id="3037798"/>
    <lineage>
        <taxon>Bacteria</taxon>
        <taxon>Pseudomonadati</taxon>
        <taxon>Pseudomonadota</taxon>
        <taxon>Gammaproteobacteria</taxon>
        <taxon>Enterobacterales</taxon>
        <taxon>Morganellaceae</taxon>
        <taxon>Providencia</taxon>
    </lineage>
</organism>
<dbReference type="RefSeq" id="WP_052219276.1">
    <property type="nucleotide sequence ID" value="NZ_JARRYG010000001.1"/>
</dbReference>
<dbReference type="Proteomes" id="UP001176478">
    <property type="component" value="Unassembled WGS sequence"/>
</dbReference>
<dbReference type="Gene3D" id="1.20.120.530">
    <property type="entry name" value="GntR ligand-binding domain-like"/>
    <property type="match status" value="1"/>
</dbReference>
<dbReference type="Pfam" id="PF00392">
    <property type="entry name" value="GntR"/>
    <property type="match status" value="1"/>
</dbReference>
<dbReference type="PANTHER" id="PTHR43537:SF24">
    <property type="entry name" value="GLUCONATE OPERON TRANSCRIPTIONAL REPRESSOR"/>
    <property type="match status" value="1"/>
</dbReference>
<dbReference type="PROSITE" id="PS50949">
    <property type="entry name" value="HTH_GNTR"/>
    <property type="match status" value="1"/>
</dbReference>
<dbReference type="SUPFAM" id="SSF48008">
    <property type="entry name" value="GntR ligand-binding domain-like"/>
    <property type="match status" value="1"/>
</dbReference>
<dbReference type="SMART" id="SM00345">
    <property type="entry name" value="HTH_GNTR"/>
    <property type="match status" value="1"/>
</dbReference>
<reference evidence="6" key="3">
    <citation type="journal article" date="2024" name="Int. J. Antimicrob. Agents">
        <title>Identification of a novel Providencia species showing multi-drug-resistant in three patients with hospital-acquired infection.</title>
        <authorList>
            <person name="Yang W."/>
            <person name="Chen J."/>
            <person name="Yang F."/>
            <person name="Ji P."/>
            <person name="Shen S."/>
            <person name="Yin D."/>
            <person name="Hu F."/>
        </authorList>
    </citation>
    <scope>NUCLEOTIDE SEQUENCE</scope>
    <source>
        <strain evidence="6">CRE-138-0111</strain>
    </source>
</reference>
<dbReference type="PANTHER" id="PTHR43537">
    <property type="entry name" value="TRANSCRIPTIONAL REGULATOR, GNTR FAMILY"/>
    <property type="match status" value="1"/>
</dbReference>
<dbReference type="InterPro" id="IPR011711">
    <property type="entry name" value="GntR_C"/>
</dbReference>
<gene>
    <name evidence="5" type="ORF">P7V44_00885</name>
    <name evidence="6" type="ORF">Q5E86_02865</name>
</gene>
<evidence type="ECO:0000256" key="1">
    <source>
        <dbReference type="ARBA" id="ARBA00023015"/>
    </source>
</evidence>
<dbReference type="Gene3D" id="1.10.10.10">
    <property type="entry name" value="Winged helix-like DNA-binding domain superfamily/Winged helix DNA-binding domain"/>
    <property type="match status" value="1"/>
</dbReference>
<dbReference type="SMART" id="SM00895">
    <property type="entry name" value="FCD"/>
    <property type="match status" value="1"/>
</dbReference>
<dbReference type="InterPro" id="IPR036388">
    <property type="entry name" value="WH-like_DNA-bd_sf"/>
</dbReference>
<dbReference type="GO" id="GO:0003677">
    <property type="term" value="F:DNA binding"/>
    <property type="evidence" value="ECO:0007669"/>
    <property type="project" value="UniProtKB-KW"/>
</dbReference>
<dbReference type="InterPro" id="IPR008920">
    <property type="entry name" value="TF_FadR/GntR_C"/>
</dbReference>
<evidence type="ECO:0000313" key="5">
    <source>
        <dbReference type="EMBL" id="MDG4694790.1"/>
    </source>
</evidence>
<name>A0AA42K126_9GAMM</name>
<reference evidence="5" key="1">
    <citation type="submission" date="2023-03" db="EMBL/GenBank/DDBJ databases">
        <title>a new species belonging to Providencia genus.</title>
        <authorList>
            <person name="Yang W."/>
            <person name="Hu F."/>
            <person name="Shen S."/>
            <person name="Ding L."/>
            <person name="Yin D."/>
        </authorList>
    </citation>
    <scope>NUCLEOTIDE SEQUENCE</scope>
    <source>
        <strain evidence="5">CRE-3FA-0001</strain>
    </source>
</reference>
<protein>
    <submittedName>
        <fullName evidence="5">GntR family transcriptional regulator</fullName>
    </submittedName>
</protein>
<keyword evidence="2" id="KW-0238">DNA-binding</keyword>
<dbReference type="InterPro" id="IPR036390">
    <property type="entry name" value="WH_DNA-bd_sf"/>
</dbReference>
<dbReference type="InterPro" id="IPR000524">
    <property type="entry name" value="Tscrpt_reg_HTH_GntR"/>
</dbReference>
<accession>A0AA42K126</accession>
<dbReference type="CDD" id="cd07377">
    <property type="entry name" value="WHTH_GntR"/>
    <property type="match status" value="1"/>
</dbReference>
<dbReference type="EMBL" id="JAUQTG010000001">
    <property type="protein sequence ID" value="MDO7855332.1"/>
    <property type="molecule type" value="Genomic_DNA"/>
</dbReference>
<dbReference type="AlphaFoldDB" id="A0AA42K126"/>
<feature type="domain" description="HTH gntR-type" evidence="4">
    <location>
        <begin position="25"/>
        <end position="92"/>
    </location>
</feature>
<evidence type="ECO:0000313" key="6">
    <source>
        <dbReference type="EMBL" id="MDO7855332.1"/>
    </source>
</evidence>
<dbReference type="Proteomes" id="UP001156701">
    <property type="component" value="Unassembled WGS sequence"/>
</dbReference>
<dbReference type="Pfam" id="PF07729">
    <property type="entry name" value="FCD"/>
    <property type="match status" value="1"/>
</dbReference>
<dbReference type="GO" id="GO:0003700">
    <property type="term" value="F:DNA-binding transcription factor activity"/>
    <property type="evidence" value="ECO:0007669"/>
    <property type="project" value="InterPro"/>
</dbReference>
<proteinExistence type="predicted"/>
<evidence type="ECO:0000256" key="3">
    <source>
        <dbReference type="ARBA" id="ARBA00023163"/>
    </source>
</evidence>
<sequence length="242" mass="27997">MIDENKNRPFDTPSKDDYWQPIKARTLTDDVVDKIVEAATRGYILPGDRIVEKEIAEKMNVSRVPVREALRILESQCIVINEPFKGIRMAPVSEERLDELIEVRVLLELHVIRKFITGKKHLDNQCIEKLKECIDKMTMAAKLEDSYLFSLSDVNFHRTLCELSGNKTLTSLWENVSKQLTIIIGISTFTKPMEEIIQEHKVLLDKICAGDLPVLEKEIKEHIRNQNKKINFNLAVDKKRDK</sequence>